<protein>
    <submittedName>
        <fullName evidence="2">Uncharacterized protein</fullName>
    </submittedName>
</protein>
<feature type="region of interest" description="Disordered" evidence="1">
    <location>
        <begin position="87"/>
        <end position="106"/>
    </location>
</feature>
<dbReference type="EMBL" id="PSVT01000080">
    <property type="protein sequence ID" value="PPH70544.1"/>
    <property type="molecule type" value="Genomic_DNA"/>
</dbReference>
<proteinExistence type="predicted"/>
<evidence type="ECO:0000313" key="2">
    <source>
        <dbReference type="EMBL" id="PPH70544.1"/>
    </source>
</evidence>
<organism evidence="2 3">
    <name type="scientific">Rathayibacter rathayi</name>
    <name type="common">Corynebacterium rathayi</name>
    <dbReference type="NCBI Taxonomy" id="33887"/>
    <lineage>
        <taxon>Bacteria</taxon>
        <taxon>Bacillati</taxon>
        <taxon>Actinomycetota</taxon>
        <taxon>Actinomycetes</taxon>
        <taxon>Micrococcales</taxon>
        <taxon>Microbacteriaceae</taxon>
        <taxon>Rathayibacter</taxon>
    </lineage>
</organism>
<comment type="caution">
    <text evidence="2">The sequence shown here is derived from an EMBL/GenBank/DDBJ whole genome shotgun (WGS) entry which is preliminary data.</text>
</comment>
<dbReference type="RefSeq" id="WP_097167987.1">
    <property type="nucleotide sequence ID" value="NZ_PSUD01000056.1"/>
</dbReference>
<dbReference type="Proteomes" id="UP000239698">
    <property type="component" value="Unassembled WGS sequence"/>
</dbReference>
<gene>
    <name evidence="2" type="ORF">C5C40_16050</name>
</gene>
<sequence length="223" mass="24022">MRLPTPHQPNRPALPRPGALLSVAVAITGTWESARALLRALDAEAYSEATDADNRSADPSPSLPRKEHTMTLPRRLTALVHPWTRAASPTDPCTVPTTGGEPRLLAIQTTPPPDYTGEFRAFDELLPAMGFKHRVVGLHDGRSRIDAAAWNIRVAAFVFDQSGTLQSTKMWTKVPTVGIDVVAANLVAHDGHRLVLDTTAEDLTCATRHALTELASFLEGAAA</sequence>
<reference evidence="2 3" key="1">
    <citation type="submission" date="2018-02" db="EMBL/GenBank/DDBJ databases">
        <title>Bacteriophage NCPPB3778 and a type I-E CRISPR drive the evolution of the US Biological Select Agent, Rathayibacter toxicus.</title>
        <authorList>
            <person name="Davis E.W.II."/>
            <person name="Tabima J.F."/>
            <person name="Weisberg A.J."/>
            <person name="Lopes L.D."/>
            <person name="Wiseman M.S."/>
            <person name="Wiseman M.S."/>
            <person name="Pupko T."/>
            <person name="Belcher M.S."/>
            <person name="Sechler A.J."/>
            <person name="Tancos M.A."/>
            <person name="Schroeder B.K."/>
            <person name="Murray T.D."/>
            <person name="Luster D.G."/>
            <person name="Schneider W.L."/>
            <person name="Rogers E."/>
            <person name="Andreote F.D."/>
            <person name="Grunwald N.J."/>
            <person name="Putnam M.L."/>
            <person name="Chang J.H."/>
        </authorList>
    </citation>
    <scope>NUCLEOTIDE SEQUENCE [LARGE SCALE GENOMIC DNA]</scope>
    <source>
        <strain evidence="2 3">AY1D6</strain>
    </source>
</reference>
<evidence type="ECO:0000256" key="1">
    <source>
        <dbReference type="SAM" id="MobiDB-lite"/>
    </source>
</evidence>
<evidence type="ECO:0000313" key="3">
    <source>
        <dbReference type="Proteomes" id="UP000239698"/>
    </source>
</evidence>
<accession>A0ABX5A7C4</accession>
<keyword evidence="3" id="KW-1185">Reference proteome</keyword>
<feature type="region of interest" description="Disordered" evidence="1">
    <location>
        <begin position="47"/>
        <end position="71"/>
    </location>
</feature>
<name>A0ABX5A7C4_RATRA</name>